<feature type="region of interest" description="Disordered" evidence="1">
    <location>
        <begin position="143"/>
        <end position="162"/>
    </location>
</feature>
<dbReference type="OrthoDB" id="538686at2759"/>
<reference evidence="2 3" key="1">
    <citation type="journal article" date="2007" name="Science">
        <title>The Chlamydomonas genome reveals the evolution of key animal and plant functions.</title>
        <authorList>
            <person name="Merchant S.S."/>
            <person name="Prochnik S.E."/>
            <person name="Vallon O."/>
            <person name="Harris E.H."/>
            <person name="Karpowicz S.J."/>
            <person name="Witman G.B."/>
            <person name="Terry A."/>
            <person name="Salamov A."/>
            <person name="Fritz-Laylin L.K."/>
            <person name="Marechal-Drouard L."/>
            <person name="Marshall W.F."/>
            <person name="Qu L.H."/>
            <person name="Nelson D.R."/>
            <person name="Sanderfoot A.A."/>
            <person name="Spalding M.H."/>
            <person name="Kapitonov V.V."/>
            <person name="Ren Q."/>
            <person name="Ferris P."/>
            <person name="Lindquist E."/>
            <person name="Shapiro H."/>
            <person name="Lucas S.M."/>
            <person name="Grimwood J."/>
            <person name="Schmutz J."/>
            <person name="Cardol P."/>
            <person name="Cerutti H."/>
            <person name="Chanfreau G."/>
            <person name="Chen C.L."/>
            <person name="Cognat V."/>
            <person name="Croft M.T."/>
            <person name="Dent R."/>
            <person name="Dutcher S."/>
            <person name="Fernandez E."/>
            <person name="Fukuzawa H."/>
            <person name="Gonzalez-Ballester D."/>
            <person name="Gonzalez-Halphen D."/>
            <person name="Hallmann A."/>
            <person name="Hanikenne M."/>
            <person name="Hippler M."/>
            <person name="Inwood W."/>
            <person name="Jabbari K."/>
            <person name="Kalanon M."/>
            <person name="Kuras R."/>
            <person name="Lefebvre P.A."/>
            <person name="Lemaire S.D."/>
            <person name="Lobanov A.V."/>
            <person name="Lohr M."/>
            <person name="Manuell A."/>
            <person name="Meier I."/>
            <person name="Mets L."/>
            <person name="Mittag M."/>
            <person name="Mittelmeier T."/>
            <person name="Moroney J.V."/>
            <person name="Moseley J."/>
            <person name="Napoli C."/>
            <person name="Nedelcu A.M."/>
            <person name="Niyogi K."/>
            <person name="Novoselov S.V."/>
            <person name="Paulsen I.T."/>
            <person name="Pazour G."/>
            <person name="Purton S."/>
            <person name="Ral J.P."/>
            <person name="Riano-Pachon D.M."/>
            <person name="Riekhof W."/>
            <person name="Rymarquis L."/>
            <person name="Schroda M."/>
            <person name="Stern D."/>
            <person name="Umen J."/>
            <person name="Willows R."/>
            <person name="Wilson N."/>
            <person name="Zimmer S.L."/>
            <person name="Allmer J."/>
            <person name="Balk J."/>
            <person name="Bisova K."/>
            <person name="Chen C.J."/>
            <person name="Elias M."/>
            <person name="Gendler K."/>
            <person name="Hauser C."/>
            <person name="Lamb M.R."/>
            <person name="Ledford H."/>
            <person name="Long J.C."/>
            <person name="Minagawa J."/>
            <person name="Page M.D."/>
            <person name="Pan J."/>
            <person name="Pootakham W."/>
            <person name="Roje S."/>
            <person name="Rose A."/>
            <person name="Stahlberg E."/>
            <person name="Terauchi A.M."/>
            <person name="Yang P."/>
            <person name="Ball S."/>
            <person name="Bowler C."/>
            <person name="Dieckmann C.L."/>
            <person name="Gladyshev V.N."/>
            <person name="Green P."/>
            <person name="Jorgensen R."/>
            <person name="Mayfield S."/>
            <person name="Mueller-Roeber B."/>
            <person name="Rajamani S."/>
            <person name="Sayre R.T."/>
            <person name="Brokstein P."/>
            <person name="Dubchak I."/>
            <person name="Goodstein D."/>
            <person name="Hornick L."/>
            <person name="Huang Y.W."/>
            <person name="Jhaveri J."/>
            <person name="Luo Y."/>
            <person name="Martinez D."/>
            <person name="Ngau W.C."/>
            <person name="Otillar B."/>
            <person name="Poliakov A."/>
            <person name="Porter A."/>
            <person name="Szajkowski L."/>
            <person name="Werner G."/>
            <person name="Zhou K."/>
            <person name="Grigoriev I.V."/>
            <person name="Rokhsar D.S."/>
            <person name="Grossman A.R."/>
        </authorList>
    </citation>
    <scope>NUCLEOTIDE SEQUENCE [LARGE SCALE GENOMIC DNA]</scope>
    <source>
        <strain evidence="3">CC-503</strain>
    </source>
</reference>
<keyword evidence="3" id="KW-1185">Reference proteome</keyword>
<dbReference type="KEGG" id="cre:CHLRE_04g228750v5"/>
<proteinExistence type="predicted"/>
<dbReference type="Gramene" id="PNW84298">
    <property type="protein sequence ID" value="PNW84298"/>
    <property type="gene ID" value="CHLRE_04g228750v5"/>
</dbReference>
<dbReference type="Proteomes" id="UP000006906">
    <property type="component" value="Chromosome 4"/>
</dbReference>
<feature type="compositionally biased region" description="Basic and acidic residues" evidence="1">
    <location>
        <begin position="73"/>
        <end position="93"/>
    </location>
</feature>
<dbReference type="RefSeq" id="XP_001692239.1">
    <property type="nucleotide sequence ID" value="XM_001692187.2"/>
</dbReference>
<protein>
    <submittedName>
        <fullName evidence="2">Uncharacterized protein</fullName>
    </submittedName>
</protein>
<evidence type="ECO:0000313" key="3">
    <source>
        <dbReference type="Proteomes" id="UP000006906"/>
    </source>
</evidence>
<accession>A8ITD3</accession>
<feature type="region of interest" description="Disordered" evidence="1">
    <location>
        <begin position="73"/>
        <end position="120"/>
    </location>
</feature>
<dbReference type="InParanoid" id="A8ITD3"/>
<dbReference type="GeneID" id="5717932"/>
<evidence type="ECO:0000256" key="1">
    <source>
        <dbReference type="SAM" id="MobiDB-lite"/>
    </source>
</evidence>
<evidence type="ECO:0000313" key="2">
    <source>
        <dbReference type="EMBL" id="PNW84298.1"/>
    </source>
</evidence>
<dbReference type="AlphaFoldDB" id="A8ITD3"/>
<gene>
    <name evidence="2" type="ORF">CHLRE_04g228750v5</name>
</gene>
<name>A8ITD3_CHLRE</name>
<dbReference type="HOGENOM" id="CLU_1117087_0_0_1"/>
<dbReference type="PaxDb" id="3055-EDP04189"/>
<dbReference type="eggNOG" id="ENOG502SYNR">
    <property type="taxonomic scope" value="Eukaryota"/>
</dbReference>
<sequence length="249" mass="27415">MDLQRASTCMACSTSHAQAARPRAQLFAARARPRCFVVAHANPYDIFDAMDRQFVQMDRQFDAMQRQMDREFESAFSRARDAERQAREAERQVLSDPEASRPSSSSSFRQDLLRPAPDVDITRQEERGSGYYRYYERIQITSGGGRGHGSSPPPAAASLSPAAAGPGPAALLSVAVLVGGYAALTAAFNRNYQLTSYAEQKRWLLLALWPLLFLFSPKFREQFSAAVKGERVRWNGGSGGGSRPSDGGL</sequence>
<organism evidence="2 3">
    <name type="scientific">Chlamydomonas reinhardtii</name>
    <name type="common">Chlamydomonas smithii</name>
    <dbReference type="NCBI Taxonomy" id="3055"/>
    <lineage>
        <taxon>Eukaryota</taxon>
        <taxon>Viridiplantae</taxon>
        <taxon>Chlorophyta</taxon>
        <taxon>core chlorophytes</taxon>
        <taxon>Chlorophyceae</taxon>
        <taxon>CS clade</taxon>
        <taxon>Chlamydomonadales</taxon>
        <taxon>Chlamydomonadaceae</taxon>
        <taxon>Chlamydomonas</taxon>
    </lineage>
</organism>
<dbReference type="EMBL" id="CM008965">
    <property type="protein sequence ID" value="PNW84298.1"/>
    <property type="molecule type" value="Genomic_DNA"/>
</dbReference>